<comment type="function">
    <text evidence="9">Catalyzes the NADPH-dependent reduction of glutamyl-tRNA(Glu) to glutamate 1-semialdehyde (GSA).</text>
</comment>
<feature type="site" description="Important for activity" evidence="9 13">
    <location>
        <position position="99"/>
    </location>
</feature>
<dbReference type="InterPro" id="IPR000343">
    <property type="entry name" value="4pyrrol_synth_GluRdtase"/>
</dbReference>
<dbReference type="RefSeq" id="WP_057624978.1">
    <property type="nucleotide sequence ID" value="NZ_LKHV02000001.1"/>
</dbReference>
<comment type="catalytic activity">
    <reaction evidence="7 9 14">
        <text>(S)-4-amino-5-oxopentanoate + tRNA(Glu) + NADP(+) = L-glutamyl-tRNA(Glu) + NADPH + H(+)</text>
        <dbReference type="Rhea" id="RHEA:12344"/>
        <dbReference type="Rhea" id="RHEA-COMP:9663"/>
        <dbReference type="Rhea" id="RHEA-COMP:9680"/>
        <dbReference type="ChEBI" id="CHEBI:15378"/>
        <dbReference type="ChEBI" id="CHEBI:57501"/>
        <dbReference type="ChEBI" id="CHEBI:57783"/>
        <dbReference type="ChEBI" id="CHEBI:58349"/>
        <dbReference type="ChEBI" id="CHEBI:78442"/>
        <dbReference type="ChEBI" id="CHEBI:78520"/>
        <dbReference type="EC" id="1.2.1.70"/>
    </reaction>
</comment>
<evidence type="ECO:0000259" key="16">
    <source>
        <dbReference type="Pfam" id="PF01488"/>
    </source>
</evidence>
<protein>
    <recommendedName>
        <fullName evidence="8 9">Glutamyl-tRNA reductase</fullName>
        <shortName evidence="9">GluTR</shortName>
        <ecNumber evidence="3 9">1.2.1.70</ecNumber>
    </recommendedName>
</protein>
<comment type="caution">
    <text evidence="18">The sequence shown here is derived from an EMBL/GenBank/DDBJ whole genome shotgun (WGS) entry which is preliminary data.</text>
</comment>
<dbReference type="InterPro" id="IPR018214">
    <property type="entry name" value="GluRdtase_CS"/>
</dbReference>
<dbReference type="InterPro" id="IPR036453">
    <property type="entry name" value="GluRdtase_dimer_dom_sf"/>
</dbReference>
<comment type="subunit">
    <text evidence="9">Homodimer.</text>
</comment>
<feature type="domain" description="Glutamyl-tRNA reductase N-terminal" evidence="17">
    <location>
        <begin position="5"/>
        <end position="156"/>
    </location>
</feature>
<dbReference type="EC" id="1.2.1.70" evidence="3 9"/>
<dbReference type="SUPFAM" id="SSF69742">
    <property type="entry name" value="Glutamyl tRNA-reductase catalytic, N-terminal domain"/>
    <property type="match status" value="1"/>
</dbReference>
<dbReference type="InterPro" id="IPR036343">
    <property type="entry name" value="GluRdtase_N_sf"/>
</dbReference>
<feature type="domain" description="Quinate/shikimate 5-dehydrogenase/glutamyl-tRNA reductase" evidence="16">
    <location>
        <begin position="172"/>
        <end position="306"/>
    </location>
</feature>
<evidence type="ECO:0000256" key="1">
    <source>
        <dbReference type="ARBA" id="ARBA00005059"/>
    </source>
</evidence>
<evidence type="ECO:0000256" key="13">
    <source>
        <dbReference type="PIRSR" id="PIRSR000445-4"/>
    </source>
</evidence>
<keyword evidence="4 9" id="KW-0521">NADP</keyword>
<comment type="similarity">
    <text evidence="2 9 14">Belongs to the glutamyl-tRNA reductase family.</text>
</comment>
<dbReference type="EMBL" id="LKHV01000009">
    <property type="protein sequence ID" value="KRG18154.1"/>
    <property type="molecule type" value="Genomic_DNA"/>
</dbReference>
<feature type="active site" description="Nucleophile" evidence="9 10">
    <location>
        <position position="49"/>
    </location>
</feature>
<keyword evidence="5 9" id="KW-0560">Oxidoreductase</keyword>
<evidence type="ECO:0000256" key="7">
    <source>
        <dbReference type="ARBA" id="ARBA00047464"/>
    </source>
</evidence>
<accession>A0A0Q9YLG9</accession>
<dbReference type="Pfam" id="PF00745">
    <property type="entry name" value="GlutR_dimer"/>
    <property type="match status" value="1"/>
</dbReference>
<evidence type="ECO:0000259" key="17">
    <source>
        <dbReference type="Pfam" id="PF05201"/>
    </source>
</evidence>
<reference evidence="19" key="2">
    <citation type="journal article" date="2016" name="Genome Announc.">
        <title>Draft Genome Sequences of Two Novel Amoeba-Resistant Intranuclear Bacteria, 'Candidatus Berkiella cookevillensis' and 'Candidatus Berkiella aquae'.</title>
        <authorList>
            <person name="Mehari Y.T."/>
            <person name="Arivett B.A."/>
            <person name="Farone A.L."/>
            <person name="Gunderson J.H."/>
            <person name="Farone M.B."/>
        </authorList>
    </citation>
    <scope>NUCLEOTIDE SEQUENCE</scope>
    <source>
        <strain evidence="19">CC99</strain>
    </source>
</reference>
<comment type="miscellaneous">
    <text evidence="9">During catalysis, the active site Cys acts as a nucleophile attacking the alpha-carbonyl group of tRNA-bound glutamate with the formation of a thioester intermediate between enzyme and glutamate, and the concomitant release of tRNA(Glu). The thioester intermediate is finally reduced by direct hydride transfer from NADPH, to form the product GSA.</text>
</comment>
<dbReference type="CDD" id="cd05213">
    <property type="entry name" value="NAD_bind_Glutamyl_tRNA_reduct"/>
    <property type="match status" value="1"/>
</dbReference>
<dbReference type="HAMAP" id="MF_00087">
    <property type="entry name" value="Glu_tRNA_reductase"/>
    <property type="match status" value="1"/>
</dbReference>
<dbReference type="FunFam" id="3.40.50.720:FF:000031">
    <property type="entry name" value="Glutamyl-tRNA reductase"/>
    <property type="match status" value="1"/>
</dbReference>
<feature type="binding site" evidence="9 11">
    <location>
        <position position="120"/>
    </location>
    <ligand>
        <name>substrate</name>
    </ligand>
</feature>
<gene>
    <name evidence="9 18" type="primary">hemA</name>
    <name evidence="19" type="ORF">CC99x_010130</name>
    <name evidence="18" type="ORF">CC99x_01866</name>
</gene>
<evidence type="ECO:0000256" key="11">
    <source>
        <dbReference type="PIRSR" id="PIRSR000445-2"/>
    </source>
</evidence>
<proteinExistence type="inferred from homology"/>
<feature type="binding site" evidence="9 11">
    <location>
        <begin position="114"/>
        <end position="116"/>
    </location>
    <ligand>
        <name>substrate</name>
    </ligand>
</feature>
<dbReference type="OrthoDB" id="110209at2"/>
<dbReference type="SUPFAM" id="SSF51735">
    <property type="entry name" value="NAD(P)-binding Rossmann-fold domains"/>
    <property type="match status" value="1"/>
</dbReference>
<feature type="domain" description="Tetrapyrrole biosynthesis glutamyl-tRNA reductase dimerisation" evidence="15">
    <location>
        <begin position="320"/>
        <end position="416"/>
    </location>
</feature>
<evidence type="ECO:0000256" key="10">
    <source>
        <dbReference type="PIRSR" id="PIRSR000445-1"/>
    </source>
</evidence>
<dbReference type="PANTHER" id="PTHR43013">
    <property type="entry name" value="GLUTAMYL-TRNA REDUCTASE"/>
    <property type="match status" value="1"/>
</dbReference>
<dbReference type="STRING" id="437022.CC99x_01866"/>
<dbReference type="PIRSF" id="PIRSF000445">
    <property type="entry name" value="4pyrrol_synth_GluRdtase"/>
    <property type="match status" value="1"/>
</dbReference>
<evidence type="ECO:0000256" key="2">
    <source>
        <dbReference type="ARBA" id="ARBA00005916"/>
    </source>
</evidence>
<sequence length="418" mass="46619">MLVAIGVSHKTASIDIRERLAFSPEKVSTALANLISHTALEEAVLLSTCNRTEIYGGLSQKNFDIKELIAWWQSFQPAVTTQLIEPVYYQLSDEKVVTHLMRLASGLDSLALGETQILGQLKQAYQQSKQVGVLGQMLGQTFEASFSVAKKIRTTTEITKHPISIAYLSILLAKRIFTDIAKTRILLLGAGENIKQIIAHLKAHHAQHITIVNRTYENAALLAQQCQLQAAPIENLISEISKADIIISSTYSAEPLIHLESVKHAFKGQKHRPVLMIDLGVPRDIHPNVLKHEDVYLYSVDDLQAIADENKASRKKAAVEAEKIIAYEACAFIAKLHAKQHMQSISVLRDKAESLKLKAISMAHQEINNGQSPHAVIEKLAYSLTNQLIHEPTIRMREALFNQDELMVSIYKQMFGIE</sequence>
<dbReference type="PANTHER" id="PTHR43013:SF1">
    <property type="entry name" value="GLUTAMYL-TRNA REDUCTASE"/>
    <property type="match status" value="1"/>
</dbReference>
<evidence type="ECO:0000313" key="18">
    <source>
        <dbReference type="EMBL" id="KRG18154.1"/>
    </source>
</evidence>
<dbReference type="PROSITE" id="PS00747">
    <property type="entry name" value="GLUTR"/>
    <property type="match status" value="1"/>
</dbReference>
<dbReference type="GO" id="GO:0050661">
    <property type="term" value="F:NADP binding"/>
    <property type="evidence" value="ECO:0007669"/>
    <property type="project" value="InterPro"/>
</dbReference>
<dbReference type="GO" id="GO:0008883">
    <property type="term" value="F:glutamyl-tRNA reductase activity"/>
    <property type="evidence" value="ECO:0007669"/>
    <property type="project" value="UniProtKB-UniRule"/>
</dbReference>
<feature type="binding site" evidence="9 12">
    <location>
        <begin position="189"/>
        <end position="194"/>
    </location>
    <ligand>
        <name>NADP(+)</name>
        <dbReference type="ChEBI" id="CHEBI:58349"/>
    </ligand>
</feature>
<dbReference type="InterPro" id="IPR036291">
    <property type="entry name" value="NAD(P)-bd_dom_sf"/>
</dbReference>
<evidence type="ECO:0000256" key="4">
    <source>
        <dbReference type="ARBA" id="ARBA00022857"/>
    </source>
</evidence>
<evidence type="ECO:0000256" key="8">
    <source>
        <dbReference type="ARBA" id="ARBA00068659"/>
    </source>
</evidence>
<dbReference type="Gene3D" id="3.30.460.30">
    <property type="entry name" value="Glutamyl-tRNA reductase, N-terminal domain"/>
    <property type="match status" value="1"/>
</dbReference>
<feature type="binding site" evidence="9 11">
    <location>
        <position position="109"/>
    </location>
    <ligand>
        <name>substrate</name>
    </ligand>
</feature>
<dbReference type="InterPro" id="IPR015895">
    <property type="entry name" value="4pyrrol_synth_GluRdtase_N"/>
</dbReference>
<comment type="domain">
    <text evidence="9">Possesses an unusual extended V-shaped dimeric structure with each monomer consisting of three distinct domains arranged along a curved 'spinal' alpha-helix. The N-terminal catalytic domain specifically recognizes the glutamate moiety of the substrate. The second domain is the NADPH-binding domain, and the third C-terminal domain is responsible for dimerization.</text>
</comment>
<dbReference type="Pfam" id="PF05201">
    <property type="entry name" value="GlutR_N"/>
    <property type="match status" value="1"/>
</dbReference>
<reference evidence="19" key="3">
    <citation type="submission" date="2021-06" db="EMBL/GenBank/DDBJ databases">
        <title>Genomic Description and Analysis of Intracellular Bacteria, Candidatus Berkiella cookevillensis and Candidatus Berkiella aquae.</title>
        <authorList>
            <person name="Kidane D.T."/>
            <person name="Mehari Y.T."/>
            <person name="Rice F.C."/>
            <person name="Arivett B.A."/>
            <person name="Farone A.L."/>
            <person name="Berk S.G."/>
            <person name="Farone M.B."/>
        </authorList>
    </citation>
    <scope>NUCLEOTIDE SEQUENCE</scope>
    <source>
        <strain evidence="19">CC99</strain>
    </source>
</reference>
<name>A0A0Q9YLG9_9GAMM</name>
<dbReference type="AlphaFoldDB" id="A0A0Q9YLG9"/>
<dbReference type="InterPro" id="IPR006151">
    <property type="entry name" value="Shikm_DH/Glu-tRNA_Rdtase"/>
</dbReference>
<organism evidence="18">
    <name type="scientific">Candidatus Berkiella cookevillensis</name>
    <dbReference type="NCBI Taxonomy" id="437022"/>
    <lineage>
        <taxon>Bacteria</taxon>
        <taxon>Pseudomonadati</taxon>
        <taxon>Pseudomonadota</taxon>
        <taxon>Gammaproteobacteria</taxon>
        <taxon>Candidatus Berkiellales</taxon>
        <taxon>Candidatus Berkiellaceae</taxon>
        <taxon>Candidatus Berkiella</taxon>
    </lineage>
</organism>
<reference evidence="18" key="1">
    <citation type="submission" date="2015-09" db="EMBL/GenBank/DDBJ databases">
        <title>Draft Genome Sequences of Two Novel Amoeba-resistant Intranuclear Bacteria, Candidatus Berkiella cookevillensis and Candidatus Berkiella aquae.</title>
        <authorList>
            <person name="Mehari Y.T."/>
            <person name="Arivett B.A."/>
            <person name="Farone A.L."/>
            <person name="Gunderson J.H."/>
            <person name="Farone M.B."/>
        </authorList>
    </citation>
    <scope>NUCLEOTIDE SEQUENCE [LARGE SCALE GENOMIC DNA]</scope>
    <source>
        <strain evidence="18">CC99</strain>
    </source>
</reference>
<dbReference type="Pfam" id="PF01488">
    <property type="entry name" value="Shikimate_DH"/>
    <property type="match status" value="1"/>
</dbReference>
<evidence type="ECO:0000256" key="12">
    <source>
        <dbReference type="PIRSR" id="PIRSR000445-3"/>
    </source>
</evidence>
<dbReference type="SUPFAM" id="SSF69075">
    <property type="entry name" value="Glutamyl tRNA-reductase dimerization domain"/>
    <property type="match status" value="1"/>
</dbReference>
<evidence type="ECO:0000256" key="9">
    <source>
        <dbReference type="HAMAP-Rule" id="MF_00087"/>
    </source>
</evidence>
<dbReference type="GO" id="GO:0019353">
    <property type="term" value="P:protoporphyrinogen IX biosynthetic process from glutamate"/>
    <property type="evidence" value="ECO:0007669"/>
    <property type="project" value="TreeGrafter"/>
</dbReference>
<evidence type="ECO:0000259" key="15">
    <source>
        <dbReference type="Pfam" id="PF00745"/>
    </source>
</evidence>
<evidence type="ECO:0000256" key="6">
    <source>
        <dbReference type="ARBA" id="ARBA00023244"/>
    </source>
</evidence>
<feature type="binding site" evidence="9 11">
    <location>
        <begin position="48"/>
        <end position="51"/>
    </location>
    <ligand>
        <name>substrate</name>
    </ligand>
</feature>
<evidence type="ECO:0000313" key="20">
    <source>
        <dbReference type="Proteomes" id="UP000051494"/>
    </source>
</evidence>
<dbReference type="Proteomes" id="UP000051494">
    <property type="component" value="Unassembled WGS sequence"/>
</dbReference>
<keyword evidence="20" id="KW-1185">Reference proteome</keyword>
<dbReference type="InterPro" id="IPR015896">
    <property type="entry name" value="4pyrrol_synth_GluRdtase_dimer"/>
</dbReference>
<dbReference type="UniPathway" id="UPA00251">
    <property type="reaction ID" value="UER00316"/>
</dbReference>
<evidence type="ECO:0000313" key="19">
    <source>
        <dbReference type="EMBL" id="MCS5709263.1"/>
    </source>
</evidence>
<dbReference type="NCBIfam" id="TIGR01035">
    <property type="entry name" value="hemA"/>
    <property type="match status" value="1"/>
</dbReference>
<evidence type="ECO:0000256" key="5">
    <source>
        <dbReference type="ARBA" id="ARBA00023002"/>
    </source>
</evidence>
<keyword evidence="6 9" id="KW-0627">Porphyrin biosynthesis</keyword>
<dbReference type="Gene3D" id="3.40.50.720">
    <property type="entry name" value="NAD(P)-binding Rossmann-like Domain"/>
    <property type="match status" value="1"/>
</dbReference>
<dbReference type="PATRIC" id="fig|1590042.3.peg.1900"/>
<dbReference type="EMBL" id="LKHV02000001">
    <property type="protein sequence ID" value="MCS5709263.1"/>
    <property type="molecule type" value="Genomic_DNA"/>
</dbReference>
<evidence type="ECO:0000256" key="3">
    <source>
        <dbReference type="ARBA" id="ARBA00012970"/>
    </source>
</evidence>
<comment type="pathway">
    <text evidence="1 9 14">Porphyrin-containing compound metabolism; protoporphyrin-IX biosynthesis; 5-aminolevulinate from L-glutamyl-tRNA(Glu): step 1/2.</text>
</comment>
<dbReference type="FunFam" id="3.30.460.30:FF:000001">
    <property type="entry name" value="Glutamyl-tRNA reductase"/>
    <property type="match status" value="1"/>
</dbReference>
<evidence type="ECO:0000256" key="14">
    <source>
        <dbReference type="RuleBase" id="RU000584"/>
    </source>
</evidence>